<dbReference type="GO" id="GO:0008270">
    <property type="term" value="F:zinc ion binding"/>
    <property type="evidence" value="ECO:0007669"/>
    <property type="project" value="UniProtKB-KW"/>
</dbReference>
<evidence type="ECO:0000256" key="3">
    <source>
        <dbReference type="ARBA" id="ARBA00022833"/>
    </source>
</evidence>
<organism evidence="6 7">
    <name type="scientific">Platanthera zijinensis</name>
    <dbReference type="NCBI Taxonomy" id="2320716"/>
    <lineage>
        <taxon>Eukaryota</taxon>
        <taxon>Viridiplantae</taxon>
        <taxon>Streptophyta</taxon>
        <taxon>Embryophyta</taxon>
        <taxon>Tracheophyta</taxon>
        <taxon>Spermatophyta</taxon>
        <taxon>Magnoliopsida</taxon>
        <taxon>Liliopsida</taxon>
        <taxon>Asparagales</taxon>
        <taxon>Orchidaceae</taxon>
        <taxon>Orchidoideae</taxon>
        <taxon>Orchideae</taxon>
        <taxon>Orchidinae</taxon>
        <taxon>Platanthera</taxon>
    </lineage>
</organism>
<keyword evidence="2 4" id="KW-0863">Zinc-finger</keyword>
<dbReference type="PANTHER" id="PTHR45969">
    <property type="entry name" value="RING ZINC FINGER PROTEIN-RELATED"/>
    <property type="match status" value="1"/>
</dbReference>
<dbReference type="Pfam" id="PF13639">
    <property type="entry name" value="zf-RING_2"/>
    <property type="match status" value="1"/>
</dbReference>
<dbReference type="EMBL" id="JBBWWQ010000012">
    <property type="protein sequence ID" value="KAK8934611.1"/>
    <property type="molecule type" value="Genomic_DNA"/>
</dbReference>
<name>A0AAP0BB99_9ASPA</name>
<protein>
    <submittedName>
        <fullName evidence="6">RING-H2 finger protein ATL43</fullName>
    </submittedName>
</protein>
<dbReference type="AlphaFoldDB" id="A0AAP0BB99"/>
<evidence type="ECO:0000259" key="5">
    <source>
        <dbReference type="PROSITE" id="PS50089"/>
    </source>
</evidence>
<accession>A0AAP0BB99</accession>
<proteinExistence type="predicted"/>
<keyword evidence="3" id="KW-0862">Zinc</keyword>
<evidence type="ECO:0000256" key="2">
    <source>
        <dbReference type="ARBA" id="ARBA00022771"/>
    </source>
</evidence>
<dbReference type="PANTHER" id="PTHR45969:SF81">
    <property type="entry name" value="OS08G0157400 PROTEIN"/>
    <property type="match status" value="1"/>
</dbReference>
<dbReference type="Proteomes" id="UP001418222">
    <property type="component" value="Unassembled WGS sequence"/>
</dbReference>
<sequence length="186" mass="20205">MGGPFAAYSFSLPKPILHLLLILNCTSRAASLLLVFLSLRPPPPPPPSRARRPLFSHAADTISSPASSPPPPTPSSMKSQLPVIELQRLAGDSPATACVVCLASLAATDEVRELGNCRHAFHVACIDRWIDADGITCPLCRSPLLPLPEKEVEAEKGFFVKFFLTVRKISLSIKVFISNIYVDNYL</sequence>
<reference evidence="6 7" key="1">
    <citation type="journal article" date="2022" name="Nat. Plants">
        <title>Genomes of leafy and leafless Platanthera orchids illuminate the evolution of mycoheterotrophy.</title>
        <authorList>
            <person name="Li M.H."/>
            <person name="Liu K.W."/>
            <person name="Li Z."/>
            <person name="Lu H.C."/>
            <person name="Ye Q.L."/>
            <person name="Zhang D."/>
            <person name="Wang J.Y."/>
            <person name="Li Y.F."/>
            <person name="Zhong Z.M."/>
            <person name="Liu X."/>
            <person name="Yu X."/>
            <person name="Liu D.K."/>
            <person name="Tu X.D."/>
            <person name="Liu B."/>
            <person name="Hao Y."/>
            <person name="Liao X.Y."/>
            <person name="Jiang Y.T."/>
            <person name="Sun W.H."/>
            <person name="Chen J."/>
            <person name="Chen Y.Q."/>
            <person name="Ai Y."/>
            <person name="Zhai J.W."/>
            <person name="Wu S.S."/>
            <person name="Zhou Z."/>
            <person name="Hsiao Y.Y."/>
            <person name="Wu W.L."/>
            <person name="Chen Y.Y."/>
            <person name="Lin Y.F."/>
            <person name="Hsu J.L."/>
            <person name="Li C.Y."/>
            <person name="Wang Z.W."/>
            <person name="Zhao X."/>
            <person name="Zhong W.Y."/>
            <person name="Ma X.K."/>
            <person name="Ma L."/>
            <person name="Huang J."/>
            <person name="Chen G.Z."/>
            <person name="Huang M.Z."/>
            <person name="Huang L."/>
            <person name="Peng D.H."/>
            <person name="Luo Y.B."/>
            <person name="Zou S.Q."/>
            <person name="Chen S.P."/>
            <person name="Lan S."/>
            <person name="Tsai W.C."/>
            <person name="Van de Peer Y."/>
            <person name="Liu Z.J."/>
        </authorList>
    </citation>
    <scope>NUCLEOTIDE SEQUENCE [LARGE SCALE GENOMIC DNA]</scope>
    <source>
        <strain evidence="6">Lor287</strain>
    </source>
</reference>
<evidence type="ECO:0000256" key="4">
    <source>
        <dbReference type="PROSITE-ProRule" id="PRU00175"/>
    </source>
</evidence>
<dbReference type="PROSITE" id="PS50089">
    <property type="entry name" value="ZF_RING_2"/>
    <property type="match status" value="1"/>
</dbReference>
<evidence type="ECO:0000313" key="6">
    <source>
        <dbReference type="EMBL" id="KAK8934611.1"/>
    </source>
</evidence>
<evidence type="ECO:0000256" key="1">
    <source>
        <dbReference type="ARBA" id="ARBA00022723"/>
    </source>
</evidence>
<keyword evidence="7" id="KW-1185">Reference proteome</keyword>
<dbReference type="Gene3D" id="3.30.40.10">
    <property type="entry name" value="Zinc/RING finger domain, C3HC4 (zinc finger)"/>
    <property type="match status" value="1"/>
</dbReference>
<gene>
    <name evidence="6" type="primary">ATL43</name>
    <name evidence="6" type="ORF">KSP39_PZI014627</name>
</gene>
<evidence type="ECO:0000313" key="7">
    <source>
        <dbReference type="Proteomes" id="UP001418222"/>
    </source>
</evidence>
<dbReference type="InterPro" id="IPR001841">
    <property type="entry name" value="Znf_RING"/>
</dbReference>
<dbReference type="SUPFAM" id="SSF57850">
    <property type="entry name" value="RING/U-box"/>
    <property type="match status" value="1"/>
</dbReference>
<dbReference type="InterPro" id="IPR013083">
    <property type="entry name" value="Znf_RING/FYVE/PHD"/>
</dbReference>
<dbReference type="GO" id="GO:0061630">
    <property type="term" value="F:ubiquitin protein ligase activity"/>
    <property type="evidence" value="ECO:0007669"/>
    <property type="project" value="TreeGrafter"/>
</dbReference>
<dbReference type="GO" id="GO:0016567">
    <property type="term" value="P:protein ubiquitination"/>
    <property type="evidence" value="ECO:0007669"/>
    <property type="project" value="TreeGrafter"/>
</dbReference>
<dbReference type="SMART" id="SM00184">
    <property type="entry name" value="RING"/>
    <property type="match status" value="1"/>
</dbReference>
<comment type="caution">
    <text evidence="6">The sequence shown here is derived from an EMBL/GenBank/DDBJ whole genome shotgun (WGS) entry which is preliminary data.</text>
</comment>
<keyword evidence="1" id="KW-0479">Metal-binding</keyword>
<feature type="domain" description="RING-type" evidence="5">
    <location>
        <begin position="98"/>
        <end position="141"/>
    </location>
</feature>